<dbReference type="InterPro" id="IPR022526">
    <property type="entry name" value="F420_Rv3093c"/>
</dbReference>
<dbReference type="InterPro" id="IPR036661">
    <property type="entry name" value="Luciferase-like_sf"/>
</dbReference>
<organism evidence="3 4">
    <name type="scientific">Natronosporangium hydrolyticum</name>
    <dbReference type="NCBI Taxonomy" id="2811111"/>
    <lineage>
        <taxon>Bacteria</taxon>
        <taxon>Bacillati</taxon>
        <taxon>Actinomycetota</taxon>
        <taxon>Actinomycetes</taxon>
        <taxon>Micromonosporales</taxon>
        <taxon>Micromonosporaceae</taxon>
        <taxon>Natronosporangium</taxon>
    </lineage>
</organism>
<dbReference type="Pfam" id="PF00296">
    <property type="entry name" value="Bac_luciferase"/>
    <property type="match status" value="1"/>
</dbReference>
<dbReference type="EMBL" id="CP070499">
    <property type="protein sequence ID" value="QSB15432.1"/>
    <property type="molecule type" value="Genomic_DNA"/>
</dbReference>
<dbReference type="InterPro" id="IPR011251">
    <property type="entry name" value="Luciferase-like_dom"/>
</dbReference>
<reference evidence="3" key="1">
    <citation type="submission" date="2021-02" db="EMBL/GenBank/DDBJ databases">
        <title>Natrosporangium hydrolyticum gen. nov., sp. nov, a haloalkaliphilic actinobacterium from a soda solonchak soil.</title>
        <authorList>
            <person name="Sorokin D.Y."/>
            <person name="Khijniak T.V."/>
            <person name="Zakharycheva A.P."/>
            <person name="Boueva O.V."/>
            <person name="Ariskina E.V."/>
            <person name="Hahnke R.L."/>
            <person name="Bunk B."/>
            <person name="Sproer C."/>
            <person name="Schumann P."/>
            <person name="Evtushenko L.I."/>
            <person name="Kublanov I.V."/>
        </authorList>
    </citation>
    <scope>NUCLEOTIDE SEQUENCE</scope>
    <source>
        <strain evidence="3">DSM 106523</strain>
    </source>
</reference>
<evidence type="ECO:0000313" key="3">
    <source>
        <dbReference type="EMBL" id="QSB15432.1"/>
    </source>
</evidence>
<proteinExistence type="predicted"/>
<sequence>MTYGITLPLPDVSLADHRELVAALPELGYTGVWSAEAGGADAFTPLALASAWAPQLRLGTAIVPAFTRGAATLAQSCAALADAAPGRVAIGLGTSTEVIVSGWNGLPFEQPYARVRDTVRFLRTALTGEKVTQRYESFEVSGFRLQLVPATPPALLVAALRPGMLKLAGREADGAILNWLSVDDVATVAGQVHAAAPTGAAREIVARIFVVVDDDPVRARDTARPLLAGYLTVGVYRKFHEWLGRGELLAPLWEKWAAGDRRGAVAAIPDQVVDELVVHGSPEQCRAHLRRYAAAGITTPVAALVPPRSGAPVSELVPALAPAADQQPG</sequence>
<evidence type="ECO:0000259" key="2">
    <source>
        <dbReference type="Pfam" id="PF00296"/>
    </source>
</evidence>
<dbReference type="EC" id="1.-.-.-" evidence="3"/>
<evidence type="ECO:0000256" key="1">
    <source>
        <dbReference type="ARBA" id="ARBA00023002"/>
    </source>
</evidence>
<dbReference type="PANTHER" id="PTHR43244">
    <property type="match status" value="1"/>
</dbReference>
<gene>
    <name evidence="3" type="ORF">JQS43_03475</name>
</gene>
<feature type="domain" description="Luciferase-like" evidence="2">
    <location>
        <begin position="13"/>
        <end position="298"/>
    </location>
</feature>
<dbReference type="RefSeq" id="WP_239677614.1">
    <property type="nucleotide sequence ID" value="NZ_CP070499.1"/>
</dbReference>
<accession>A0A895YH67</accession>
<dbReference type="KEGG" id="nhy:JQS43_03475"/>
<dbReference type="Proteomes" id="UP000662857">
    <property type="component" value="Chromosome"/>
</dbReference>
<keyword evidence="1 3" id="KW-0560">Oxidoreductase</keyword>
<name>A0A895YH67_9ACTN</name>
<dbReference type="SUPFAM" id="SSF51679">
    <property type="entry name" value="Bacterial luciferase-like"/>
    <property type="match status" value="1"/>
</dbReference>
<dbReference type="Gene3D" id="3.20.20.30">
    <property type="entry name" value="Luciferase-like domain"/>
    <property type="match status" value="1"/>
</dbReference>
<protein>
    <submittedName>
        <fullName evidence="3">LLM class F420-dependent oxidoreductase</fullName>
        <ecNumber evidence="3">1.-.-.-</ecNumber>
    </submittedName>
</protein>
<dbReference type="GO" id="GO:0016705">
    <property type="term" value="F:oxidoreductase activity, acting on paired donors, with incorporation or reduction of molecular oxygen"/>
    <property type="evidence" value="ECO:0007669"/>
    <property type="project" value="InterPro"/>
</dbReference>
<evidence type="ECO:0000313" key="4">
    <source>
        <dbReference type="Proteomes" id="UP000662857"/>
    </source>
</evidence>
<dbReference type="AlphaFoldDB" id="A0A895YH67"/>
<dbReference type="NCBIfam" id="TIGR03841">
    <property type="entry name" value="F420_Rv3093c"/>
    <property type="match status" value="1"/>
</dbReference>
<keyword evidence="4" id="KW-1185">Reference proteome</keyword>
<dbReference type="InterPro" id="IPR050564">
    <property type="entry name" value="F420-G6PD/mer"/>
</dbReference>
<dbReference type="PANTHER" id="PTHR43244:SF1">
    <property type="entry name" value="5,10-METHYLENETETRAHYDROMETHANOPTERIN REDUCTASE"/>
    <property type="match status" value="1"/>
</dbReference>